<accession>A0A8J5Z878</accession>
<dbReference type="FunFam" id="3.30.70.270:FF:000020">
    <property type="entry name" value="Transposon Tf2-6 polyprotein-like Protein"/>
    <property type="match status" value="1"/>
</dbReference>
<dbReference type="SUPFAM" id="SSF53098">
    <property type="entry name" value="Ribonuclease H-like"/>
    <property type="match status" value="1"/>
</dbReference>
<keyword evidence="14" id="KW-0238">DNA-binding</keyword>
<dbReference type="SMART" id="SM00298">
    <property type="entry name" value="CHROMO"/>
    <property type="match status" value="1"/>
</dbReference>
<evidence type="ECO:0000256" key="15">
    <source>
        <dbReference type="ARBA" id="ARBA00023172"/>
    </source>
</evidence>
<dbReference type="SUPFAM" id="SSF56672">
    <property type="entry name" value="DNA/RNA polymerases"/>
    <property type="match status" value="1"/>
</dbReference>
<keyword evidence="5" id="KW-0479">Metal-binding</keyword>
<dbReference type="EMBL" id="JAHUZN010000004">
    <property type="protein sequence ID" value="KAG8496603.1"/>
    <property type="molecule type" value="Genomic_DNA"/>
</dbReference>
<dbReference type="InterPro" id="IPR050951">
    <property type="entry name" value="Retrovirus_Pol_polyprotein"/>
</dbReference>
<keyword evidence="7" id="KW-0255">Endonuclease</keyword>
<dbReference type="GO" id="GO:0006508">
    <property type="term" value="P:proteolysis"/>
    <property type="evidence" value="ECO:0007669"/>
    <property type="project" value="UniProtKB-KW"/>
</dbReference>
<dbReference type="PROSITE" id="PS50994">
    <property type="entry name" value="INTEGRASE"/>
    <property type="match status" value="1"/>
</dbReference>
<dbReference type="InterPro" id="IPR036397">
    <property type="entry name" value="RNaseH_sf"/>
</dbReference>
<keyword evidence="10" id="KW-0694">RNA-binding</keyword>
<organism evidence="20 21">
    <name type="scientific">Gossypium anomalum</name>
    <dbReference type="NCBI Taxonomy" id="47600"/>
    <lineage>
        <taxon>Eukaryota</taxon>
        <taxon>Viridiplantae</taxon>
        <taxon>Streptophyta</taxon>
        <taxon>Embryophyta</taxon>
        <taxon>Tracheophyta</taxon>
        <taxon>Spermatophyta</taxon>
        <taxon>Magnoliopsida</taxon>
        <taxon>eudicotyledons</taxon>
        <taxon>Gunneridae</taxon>
        <taxon>Pentapetalae</taxon>
        <taxon>rosids</taxon>
        <taxon>malvids</taxon>
        <taxon>Malvales</taxon>
        <taxon>Malvaceae</taxon>
        <taxon>Malvoideae</taxon>
        <taxon>Gossypium</taxon>
    </lineage>
</organism>
<dbReference type="CDD" id="cd00303">
    <property type="entry name" value="retropepsin_like"/>
    <property type="match status" value="1"/>
</dbReference>
<dbReference type="Pfam" id="PF17919">
    <property type="entry name" value="RT_RNaseH_2"/>
    <property type="match status" value="1"/>
</dbReference>
<dbReference type="GO" id="GO:0046872">
    <property type="term" value="F:metal ion binding"/>
    <property type="evidence" value="ECO:0007669"/>
    <property type="project" value="UniProtKB-KW"/>
</dbReference>
<keyword evidence="9" id="KW-0460">Magnesium</keyword>
<evidence type="ECO:0000259" key="17">
    <source>
        <dbReference type="PROSITE" id="PS50013"/>
    </source>
</evidence>
<dbReference type="Pfam" id="PF00385">
    <property type="entry name" value="Chromo"/>
    <property type="match status" value="1"/>
</dbReference>
<keyword evidence="1" id="KW-0645">Protease</keyword>
<keyword evidence="15" id="KW-0233">DNA recombination</keyword>
<dbReference type="Gene3D" id="3.10.10.10">
    <property type="entry name" value="HIV Type 1 Reverse Transcriptase, subunit A, domain 1"/>
    <property type="match status" value="1"/>
</dbReference>
<feature type="domain" description="Chromo" evidence="17">
    <location>
        <begin position="1078"/>
        <end position="1121"/>
    </location>
</feature>
<dbReference type="GO" id="GO:0003887">
    <property type="term" value="F:DNA-directed DNA polymerase activity"/>
    <property type="evidence" value="ECO:0007669"/>
    <property type="project" value="UniProtKB-KW"/>
</dbReference>
<keyword evidence="2" id="KW-0808">Transferase</keyword>
<keyword evidence="4" id="KW-0540">Nuclease</keyword>
<keyword evidence="6" id="KW-0064">Aspartyl protease</keyword>
<dbReference type="InterPro" id="IPR056924">
    <property type="entry name" value="SH3_Tf2-1"/>
</dbReference>
<evidence type="ECO:0000313" key="20">
    <source>
        <dbReference type="EMBL" id="KAG8496603.1"/>
    </source>
</evidence>
<dbReference type="InterPro" id="IPR001584">
    <property type="entry name" value="Integrase_cat-core"/>
</dbReference>
<name>A0A8J5Z878_9ROSI</name>
<keyword evidence="16" id="KW-0511">Multifunctional enzyme</keyword>
<keyword evidence="21" id="KW-1185">Reference proteome</keyword>
<evidence type="ECO:0000256" key="10">
    <source>
        <dbReference type="ARBA" id="ARBA00022884"/>
    </source>
</evidence>
<keyword evidence="11" id="KW-0229">DNA integration</keyword>
<evidence type="ECO:0000256" key="12">
    <source>
        <dbReference type="ARBA" id="ARBA00022918"/>
    </source>
</evidence>
<evidence type="ECO:0000256" key="13">
    <source>
        <dbReference type="ARBA" id="ARBA00022932"/>
    </source>
</evidence>
<keyword evidence="8" id="KW-0378">Hydrolase</keyword>
<dbReference type="InterPro" id="IPR021109">
    <property type="entry name" value="Peptidase_aspartic_dom_sf"/>
</dbReference>
<dbReference type="PANTHER" id="PTHR37984">
    <property type="entry name" value="PROTEIN CBG26694"/>
    <property type="match status" value="1"/>
</dbReference>
<dbReference type="AlphaFoldDB" id="A0A8J5Z878"/>
<evidence type="ECO:0000256" key="11">
    <source>
        <dbReference type="ARBA" id="ARBA00022908"/>
    </source>
</evidence>
<dbReference type="GO" id="GO:0006310">
    <property type="term" value="P:DNA recombination"/>
    <property type="evidence" value="ECO:0007669"/>
    <property type="project" value="UniProtKB-KW"/>
</dbReference>
<dbReference type="Pfam" id="PF08284">
    <property type="entry name" value="RVP_2"/>
    <property type="match status" value="1"/>
</dbReference>
<protein>
    <recommendedName>
        <fullName evidence="22">Reverse transcriptase</fullName>
    </recommendedName>
</protein>
<keyword evidence="12" id="KW-0695">RNA-directed DNA polymerase</keyword>
<evidence type="ECO:0000256" key="4">
    <source>
        <dbReference type="ARBA" id="ARBA00022722"/>
    </source>
</evidence>
<dbReference type="InterPro" id="IPR016197">
    <property type="entry name" value="Chromo-like_dom_sf"/>
</dbReference>
<dbReference type="GO" id="GO:0003723">
    <property type="term" value="F:RNA binding"/>
    <property type="evidence" value="ECO:0007669"/>
    <property type="project" value="UniProtKB-KW"/>
</dbReference>
<dbReference type="Gene3D" id="3.30.70.270">
    <property type="match status" value="2"/>
</dbReference>
<dbReference type="PROSITE" id="PS50013">
    <property type="entry name" value="CHROMO_2"/>
    <property type="match status" value="1"/>
</dbReference>
<dbReference type="InterPro" id="IPR012337">
    <property type="entry name" value="RNaseH-like_sf"/>
</dbReference>
<dbReference type="InterPro" id="IPR000477">
    <property type="entry name" value="RT_dom"/>
</dbReference>
<proteinExistence type="predicted"/>
<evidence type="ECO:0000256" key="5">
    <source>
        <dbReference type="ARBA" id="ARBA00022723"/>
    </source>
</evidence>
<evidence type="ECO:0000256" key="1">
    <source>
        <dbReference type="ARBA" id="ARBA00022670"/>
    </source>
</evidence>
<evidence type="ECO:0000256" key="8">
    <source>
        <dbReference type="ARBA" id="ARBA00022801"/>
    </source>
</evidence>
<sequence length="1151" mass="132128">MGNNSKIGSSAPFIKRLTRAEMAERRAKGLCYNCDESYSMGHRCKRLFWIEVLDIEDEQDDEVDDLEISLHAIRGTCNSSTMQVPAKVSGKTVLVLVDSGSTHNFLREGLVPRLGLKIQKKSGLQVCVANGEQVPSIGICKSVQFVVANDNFQADFYTIPLEGFDMILGVKWLCTLGPILWDFSSLTMQFAVNKKKILWQGQHPEEVPRLKPFGLPPNRKCNHRITLKQGTGPIVVRPYRYPHFQKDEIEKQCDQMLQQGIIRPSRSPFSSPVLLVKKHDGSWRFCIDYRELNACTVKDKYLIPVVDELLDELHGAKYFTKLDLRSGYFQIRMATTDVEKTAFRTHHGHFEFLVMPFGLTNAPSTFQSLMNDIFRPYLRKFVLVFFDDVLIYSKTCTEHMHHVRLVFELLRDNMLFLKKSKCFFGESQVTYLGHVIHGKGIEVDHTKIKDVTDWPTPKTTKALRGFLGLAGYYRKFIKNYGQVAAPLTSLLKKNAFNWTKEADVAFTQLKTSLSAAPVLQLPNFAEEFVVECDASDSGFGAVLQQKGHPIAFFSCKIADRHLKLAAYERELIGLAKAVTHWRPYLWGRHFLIHTDHFSLKYLLDQRLTTSPQQHWISKLMGFDFRVEYKAGKLNRAADALSRKNEDLPHLMTVSFPQVEILKAIRREIKASPELSQLQQRILQGELGPDWVAQDGLIFFKGRLYLLPTSPIIPTIISSIHAMAHEGELKTLHCLRQDFLWKGMKPATSEFVQHCLVCQRHKWQNLQPAGLLQPLPIPQHVWADISMDFVEGLPKVKGKSVLMVVVDRLSKYAHFLPLSHPFTAIFVATVFFAEVFRLHGLPESIVSDRDKVFLSLFWKELFRQSGSKLAFSSAYHPQSDGQTEVVNRTIEMYLRCLSSDRPRQWVDWVPWAEYCYNTSYHTALRATPFQLVYGRDPPRLLSYSAGSTRIEAVDKALQDRDALLHNARDRLLQAQQRMKATYDLGHRELNFKVGDWVWLRLQQYRQLTITKQKHHKLLPKYFGPFKVLNKIGSVAYQLELPTGSRIHDVFHVSFLKEYKGPQPDAVGDLPLVYDGKALPTPQAIINSRLNRGRPELLVQWSGCPQEDATWEPIDNFRAAYPEFELEDKLNSERASNDIDVFIGKQYQRRNRN</sequence>
<evidence type="ECO:0000256" key="6">
    <source>
        <dbReference type="ARBA" id="ARBA00022750"/>
    </source>
</evidence>
<dbReference type="SUPFAM" id="SSF50630">
    <property type="entry name" value="Acid proteases"/>
    <property type="match status" value="1"/>
</dbReference>
<dbReference type="Pfam" id="PF00078">
    <property type="entry name" value="RVT_1"/>
    <property type="match status" value="1"/>
</dbReference>
<keyword evidence="3" id="KW-0548">Nucleotidyltransferase</keyword>
<dbReference type="InterPro" id="IPR001969">
    <property type="entry name" value="Aspartic_peptidase_AS"/>
</dbReference>
<feature type="domain" description="Integrase catalytic" evidence="19">
    <location>
        <begin position="771"/>
        <end position="935"/>
    </location>
</feature>
<dbReference type="PROSITE" id="PS00141">
    <property type="entry name" value="ASP_PROTEASE"/>
    <property type="match status" value="1"/>
</dbReference>
<dbReference type="FunFam" id="3.30.420.10:FF:000219">
    <property type="entry name" value="Putative retroelement"/>
    <property type="match status" value="1"/>
</dbReference>
<dbReference type="InterPro" id="IPR023780">
    <property type="entry name" value="Chromo_domain"/>
</dbReference>
<dbReference type="Pfam" id="PF17921">
    <property type="entry name" value="Integrase_H2C2"/>
    <property type="match status" value="1"/>
</dbReference>
<gene>
    <name evidence="20" type="ORF">CXB51_007741</name>
</gene>
<dbReference type="Proteomes" id="UP000701853">
    <property type="component" value="Chromosome 4"/>
</dbReference>
<evidence type="ECO:0000256" key="7">
    <source>
        <dbReference type="ARBA" id="ARBA00022759"/>
    </source>
</evidence>
<feature type="domain" description="Reverse transcriptase" evidence="18">
    <location>
        <begin position="257"/>
        <end position="436"/>
    </location>
</feature>
<dbReference type="InterPro" id="IPR043128">
    <property type="entry name" value="Rev_trsase/Diguanyl_cyclase"/>
</dbReference>
<evidence type="ECO:0000256" key="3">
    <source>
        <dbReference type="ARBA" id="ARBA00022695"/>
    </source>
</evidence>
<dbReference type="InterPro" id="IPR041588">
    <property type="entry name" value="Integrase_H2C2"/>
</dbReference>
<dbReference type="GO" id="GO:0003964">
    <property type="term" value="F:RNA-directed DNA polymerase activity"/>
    <property type="evidence" value="ECO:0007669"/>
    <property type="project" value="UniProtKB-KW"/>
</dbReference>
<evidence type="ECO:0000313" key="21">
    <source>
        <dbReference type="Proteomes" id="UP000701853"/>
    </source>
</evidence>
<evidence type="ECO:0000259" key="18">
    <source>
        <dbReference type="PROSITE" id="PS50878"/>
    </source>
</evidence>
<dbReference type="GO" id="GO:0004519">
    <property type="term" value="F:endonuclease activity"/>
    <property type="evidence" value="ECO:0007669"/>
    <property type="project" value="UniProtKB-KW"/>
</dbReference>
<evidence type="ECO:0008006" key="22">
    <source>
        <dbReference type="Google" id="ProtNLM"/>
    </source>
</evidence>
<dbReference type="Gene3D" id="3.30.420.10">
    <property type="entry name" value="Ribonuclease H-like superfamily/Ribonuclease H"/>
    <property type="match status" value="1"/>
</dbReference>
<dbReference type="CDD" id="cd09274">
    <property type="entry name" value="RNase_HI_RT_Ty3"/>
    <property type="match status" value="1"/>
</dbReference>
<dbReference type="GO" id="GO:0015074">
    <property type="term" value="P:DNA integration"/>
    <property type="evidence" value="ECO:0007669"/>
    <property type="project" value="UniProtKB-KW"/>
</dbReference>
<dbReference type="SUPFAM" id="SSF54160">
    <property type="entry name" value="Chromo domain-like"/>
    <property type="match status" value="1"/>
</dbReference>
<dbReference type="InterPro" id="IPR000953">
    <property type="entry name" value="Chromo/chromo_shadow_dom"/>
</dbReference>
<reference evidence="20 21" key="1">
    <citation type="journal article" date="2021" name="bioRxiv">
        <title>The Gossypium anomalum genome as a resource for cotton improvement and evolutionary analysis of hybrid incompatibility.</title>
        <authorList>
            <person name="Grover C.E."/>
            <person name="Yuan D."/>
            <person name="Arick M.A."/>
            <person name="Miller E.R."/>
            <person name="Hu G."/>
            <person name="Peterson D.G."/>
            <person name="Wendel J.F."/>
            <person name="Udall J.A."/>
        </authorList>
    </citation>
    <scope>NUCLEOTIDE SEQUENCE [LARGE SCALE GENOMIC DNA]</scope>
    <source>
        <strain evidence="20">JFW-Udall</strain>
        <tissue evidence="20">Leaf</tissue>
    </source>
</reference>
<dbReference type="CDD" id="cd01647">
    <property type="entry name" value="RT_LTR"/>
    <property type="match status" value="1"/>
</dbReference>
<dbReference type="OrthoDB" id="1002013at2759"/>
<dbReference type="FunFam" id="3.10.10.10:FF:000007">
    <property type="entry name" value="Retrovirus-related Pol polyprotein from transposon 17.6-like Protein"/>
    <property type="match status" value="1"/>
</dbReference>
<dbReference type="InterPro" id="IPR041577">
    <property type="entry name" value="RT_RNaseH_2"/>
</dbReference>
<dbReference type="Pfam" id="PF24626">
    <property type="entry name" value="SH3_Tf2-1"/>
    <property type="match status" value="1"/>
</dbReference>
<evidence type="ECO:0000256" key="16">
    <source>
        <dbReference type="ARBA" id="ARBA00023268"/>
    </source>
</evidence>
<dbReference type="PROSITE" id="PS50878">
    <property type="entry name" value="RT_POL"/>
    <property type="match status" value="1"/>
</dbReference>
<evidence type="ECO:0000256" key="2">
    <source>
        <dbReference type="ARBA" id="ARBA00022679"/>
    </source>
</evidence>
<evidence type="ECO:0000256" key="9">
    <source>
        <dbReference type="ARBA" id="ARBA00022842"/>
    </source>
</evidence>
<evidence type="ECO:0000259" key="19">
    <source>
        <dbReference type="PROSITE" id="PS50994"/>
    </source>
</evidence>
<keyword evidence="13" id="KW-0239">DNA-directed DNA polymerase</keyword>
<dbReference type="GO" id="GO:0004190">
    <property type="term" value="F:aspartic-type endopeptidase activity"/>
    <property type="evidence" value="ECO:0007669"/>
    <property type="project" value="UniProtKB-KW"/>
</dbReference>
<dbReference type="InterPro" id="IPR043502">
    <property type="entry name" value="DNA/RNA_pol_sf"/>
</dbReference>
<dbReference type="Gene3D" id="1.10.340.70">
    <property type="match status" value="1"/>
</dbReference>
<dbReference type="Gene3D" id="2.40.70.10">
    <property type="entry name" value="Acid Proteases"/>
    <property type="match status" value="1"/>
</dbReference>
<dbReference type="PANTHER" id="PTHR37984:SF5">
    <property type="entry name" value="PROTEIN NYNRIN-LIKE"/>
    <property type="match status" value="1"/>
</dbReference>
<dbReference type="GO" id="GO:0003677">
    <property type="term" value="F:DNA binding"/>
    <property type="evidence" value="ECO:0007669"/>
    <property type="project" value="UniProtKB-KW"/>
</dbReference>
<dbReference type="Gene3D" id="2.40.50.40">
    <property type="match status" value="1"/>
</dbReference>
<evidence type="ECO:0000256" key="14">
    <source>
        <dbReference type="ARBA" id="ARBA00023125"/>
    </source>
</evidence>
<comment type="caution">
    <text evidence="20">The sequence shown here is derived from an EMBL/GenBank/DDBJ whole genome shotgun (WGS) entry which is preliminary data.</text>
</comment>